<reference evidence="3" key="1">
    <citation type="submission" date="2025-08" db="UniProtKB">
        <authorList>
            <consortium name="Ensembl"/>
        </authorList>
    </citation>
    <scope>IDENTIFICATION</scope>
</reference>
<dbReference type="GeneTree" id="ENSGT00390000012710"/>
<dbReference type="GO" id="GO:0001913">
    <property type="term" value="P:T cell mediated cytotoxicity"/>
    <property type="evidence" value="ECO:0007669"/>
    <property type="project" value="TreeGrafter"/>
</dbReference>
<evidence type="ECO:0000256" key="2">
    <source>
        <dbReference type="SAM" id="SignalP"/>
    </source>
</evidence>
<dbReference type="InterPro" id="IPR035892">
    <property type="entry name" value="C2_domain_sf"/>
</dbReference>
<evidence type="ECO:0000313" key="3">
    <source>
        <dbReference type="Ensembl" id="ENSSTUP00000008342.1"/>
    </source>
</evidence>
<dbReference type="Ensembl" id="ENSSTUT00000008921.1">
    <property type="protein sequence ID" value="ENSSTUP00000008342.1"/>
    <property type="gene ID" value="ENSSTUG00000004093.1"/>
</dbReference>
<dbReference type="GO" id="GO:0051607">
    <property type="term" value="P:defense response to virus"/>
    <property type="evidence" value="ECO:0007669"/>
    <property type="project" value="TreeGrafter"/>
</dbReference>
<dbReference type="PANTHER" id="PTHR46096:SF3">
    <property type="entry name" value="PERFORIN-1"/>
    <property type="match status" value="1"/>
</dbReference>
<reference evidence="3" key="2">
    <citation type="submission" date="2025-09" db="UniProtKB">
        <authorList>
            <consortium name="Ensembl"/>
        </authorList>
    </citation>
    <scope>IDENTIFICATION</scope>
</reference>
<evidence type="ECO:0000313" key="4">
    <source>
        <dbReference type="Proteomes" id="UP000472277"/>
    </source>
</evidence>
<dbReference type="AlphaFoldDB" id="A0A673WHU8"/>
<feature type="chain" id="PRO_5025398810" evidence="2">
    <location>
        <begin position="22"/>
        <end position="120"/>
    </location>
</feature>
<dbReference type="InterPro" id="IPR052784">
    <property type="entry name" value="Perforin-1_pore-forming"/>
</dbReference>
<dbReference type="Gene3D" id="2.60.40.150">
    <property type="entry name" value="C2 domain"/>
    <property type="match status" value="1"/>
</dbReference>
<protein>
    <submittedName>
        <fullName evidence="3">Uncharacterized protein</fullName>
    </submittedName>
</protein>
<keyword evidence="1 2" id="KW-0732">Signal</keyword>
<proteinExistence type="predicted"/>
<accession>A0A673WHU8</accession>
<name>A0A673WHU8_SALTR</name>
<evidence type="ECO:0000256" key="1">
    <source>
        <dbReference type="ARBA" id="ARBA00022729"/>
    </source>
</evidence>
<dbReference type="Proteomes" id="UP000472277">
    <property type="component" value="Chromosome 9"/>
</dbReference>
<dbReference type="GO" id="GO:0001771">
    <property type="term" value="P:immunological synapse formation"/>
    <property type="evidence" value="ECO:0007669"/>
    <property type="project" value="TreeGrafter"/>
</dbReference>
<dbReference type="OMA" id="TNIETCH"/>
<dbReference type="SUPFAM" id="SSF49562">
    <property type="entry name" value="C2 domain (Calcium/lipid-binding domain, CaLB)"/>
    <property type="match status" value="1"/>
</dbReference>
<dbReference type="GO" id="GO:0016020">
    <property type="term" value="C:membrane"/>
    <property type="evidence" value="ECO:0007669"/>
    <property type="project" value="TreeGrafter"/>
</dbReference>
<keyword evidence="4" id="KW-1185">Reference proteome</keyword>
<organism evidence="3 4">
    <name type="scientific">Salmo trutta</name>
    <name type="common">Brown trout</name>
    <dbReference type="NCBI Taxonomy" id="8032"/>
    <lineage>
        <taxon>Eukaryota</taxon>
        <taxon>Metazoa</taxon>
        <taxon>Chordata</taxon>
        <taxon>Craniata</taxon>
        <taxon>Vertebrata</taxon>
        <taxon>Euteleostomi</taxon>
        <taxon>Actinopterygii</taxon>
        <taxon>Neopterygii</taxon>
        <taxon>Teleostei</taxon>
        <taxon>Protacanthopterygii</taxon>
        <taxon>Salmoniformes</taxon>
        <taxon>Salmonidae</taxon>
        <taxon>Salmoninae</taxon>
        <taxon>Salmo</taxon>
    </lineage>
</organism>
<sequence length="120" mass="13169">MTSLSLSLGLLVLCTLALVHCDLDDSHVIVCGLSASNLRGDLLSQPDPYVKVWCGPAFGGMTNIIHKSVVKLEMWDDDAGPDNRLGTCTTTVHPGTHTETCHLKRGTVYYSYSYKKEQQQ</sequence>
<dbReference type="InParanoid" id="A0A673WHU8"/>
<dbReference type="GO" id="GO:0022829">
    <property type="term" value="F:wide pore channel activity"/>
    <property type="evidence" value="ECO:0007669"/>
    <property type="project" value="TreeGrafter"/>
</dbReference>
<feature type="signal peptide" evidence="2">
    <location>
        <begin position="1"/>
        <end position="21"/>
    </location>
</feature>
<dbReference type="PANTHER" id="PTHR46096">
    <property type="entry name" value="PERFORIN-1"/>
    <property type="match status" value="1"/>
</dbReference>